<feature type="signal peptide" evidence="2">
    <location>
        <begin position="1"/>
        <end position="22"/>
    </location>
</feature>
<reference evidence="4 5" key="1">
    <citation type="submission" date="2020-05" db="EMBL/GenBank/DDBJ databases">
        <title>Distinct polysaccharide utilization as determinants for interspecies competition between intestinal Prevotella spp.</title>
        <authorList>
            <person name="Galvez E.J.C."/>
            <person name="Iljazovic A."/>
            <person name="Strowig T."/>
        </authorList>
    </citation>
    <scope>NUCLEOTIDE SEQUENCE [LARGE SCALE GENOMIC DNA]</scope>
    <source>
        <strain evidence="4 5">PROD</strain>
    </source>
</reference>
<organism evidence="4 5">
    <name type="scientific">Xylanibacter rodentium</name>
    <dbReference type="NCBI Taxonomy" id="2736289"/>
    <lineage>
        <taxon>Bacteria</taxon>
        <taxon>Pseudomonadati</taxon>
        <taxon>Bacteroidota</taxon>
        <taxon>Bacteroidia</taxon>
        <taxon>Bacteroidales</taxon>
        <taxon>Prevotellaceae</taxon>
        <taxon>Xylanibacter</taxon>
    </lineage>
</organism>
<dbReference type="GeneID" id="82158077"/>
<evidence type="ECO:0000313" key="4">
    <source>
        <dbReference type="EMBL" id="NPE14628.1"/>
    </source>
</evidence>
<protein>
    <submittedName>
        <fullName evidence="4">Porin family protein</fullName>
    </submittedName>
</protein>
<evidence type="ECO:0000259" key="3">
    <source>
        <dbReference type="Pfam" id="PF13505"/>
    </source>
</evidence>
<proteinExistence type="predicted"/>
<keyword evidence="1 2" id="KW-0732">Signal</keyword>
<dbReference type="Proteomes" id="UP001193734">
    <property type="component" value="Unassembled WGS sequence"/>
</dbReference>
<sequence length="204" mass="22042">MKRVFTSLMFAVVLIAAVPSQAQIKFGLKGGLNVTNMSLNMDVIDKSNQTGFFVGPTVKVTLPIVGLGVDASALYDQRDAKLEDEKVSLRSINVPINVRYGIGLGSMASIYLAAGPQFGYNIGDKNVFSYAEEEGSAGFSLKKSNFSVNLGFGVSLMSKFEIGATYNIACGKTGEFNVFDEAKKQVFSKGSRMNSWQVSAAYYF</sequence>
<evidence type="ECO:0000256" key="2">
    <source>
        <dbReference type="SAM" id="SignalP"/>
    </source>
</evidence>
<feature type="chain" id="PRO_5046207362" evidence="2">
    <location>
        <begin position="23"/>
        <end position="204"/>
    </location>
</feature>
<dbReference type="SUPFAM" id="SSF56925">
    <property type="entry name" value="OMPA-like"/>
    <property type="match status" value="1"/>
</dbReference>
<dbReference type="Pfam" id="PF13505">
    <property type="entry name" value="OMP_b-brl"/>
    <property type="match status" value="1"/>
</dbReference>
<dbReference type="InterPro" id="IPR011250">
    <property type="entry name" value="OMP/PagP_B-barrel"/>
</dbReference>
<accession>A0ABX2AY61</accession>
<dbReference type="InterPro" id="IPR027385">
    <property type="entry name" value="Beta-barrel_OMP"/>
</dbReference>
<keyword evidence="5" id="KW-1185">Reference proteome</keyword>
<feature type="domain" description="Outer membrane protein beta-barrel" evidence="3">
    <location>
        <begin position="10"/>
        <end position="204"/>
    </location>
</feature>
<evidence type="ECO:0000256" key="1">
    <source>
        <dbReference type="ARBA" id="ARBA00022729"/>
    </source>
</evidence>
<evidence type="ECO:0000313" key="5">
    <source>
        <dbReference type="Proteomes" id="UP001193734"/>
    </source>
</evidence>
<name>A0ABX2AY61_9BACT</name>
<dbReference type="RefSeq" id="WP_172177796.1">
    <property type="nucleotide sequence ID" value="NZ_CASGKG010000034.1"/>
</dbReference>
<dbReference type="EMBL" id="JABKKE010000016">
    <property type="protein sequence ID" value="NPE14628.1"/>
    <property type="molecule type" value="Genomic_DNA"/>
</dbReference>
<gene>
    <name evidence="4" type="ORF">HPS55_09905</name>
</gene>
<comment type="caution">
    <text evidence="4">The sequence shown here is derived from an EMBL/GenBank/DDBJ whole genome shotgun (WGS) entry which is preliminary data.</text>
</comment>